<organism evidence="2">
    <name type="scientific">marine metagenome</name>
    <dbReference type="NCBI Taxonomy" id="408172"/>
    <lineage>
        <taxon>unclassified sequences</taxon>
        <taxon>metagenomes</taxon>
        <taxon>ecological metagenomes</taxon>
    </lineage>
</organism>
<feature type="region of interest" description="Disordered" evidence="1">
    <location>
        <begin position="45"/>
        <end position="69"/>
    </location>
</feature>
<reference evidence="2" key="1">
    <citation type="submission" date="2018-05" db="EMBL/GenBank/DDBJ databases">
        <authorList>
            <person name="Lanie J.A."/>
            <person name="Ng W.-L."/>
            <person name="Kazmierczak K.M."/>
            <person name="Andrzejewski T.M."/>
            <person name="Davidsen T.M."/>
            <person name="Wayne K.J."/>
            <person name="Tettelin H."/>
            <person name="Glass J.I."/>
            <person name="Rusch D."/>
            <person name="Podicherti R."/>
            <person name="Tsui H.-C.T."/>
            <person name="Winkler M.E."/>
        </authorList>
    </citation>
    <scope>NUCLEOTIDE SEQUENCE</scope>
</reference>
<evidence type="ECO:0008006" key="3">
    <source>
        <dbReference type="Google" id="ProtNLM"/>
    </source>
</evidence>
<protein>
    <recommendedName>
        <fullName evidence="3">DNA topoisomerase I</fullName>
    </recommendedName>
</protein>
<gene>
    <name evidence="2" type="ORF">METZ01_LOCUS304499</name>
</gene>
<dbReference type="Pfam" id="PF13368">
    <property type="entry name" value="Toprim_C_rpt"/>
    <property type="match status" value="1"/>
</dbReference>
<sequence length="69" mass="7788">EAKAKKTLHQFGEIEVLNGRYGPYIKKGKDNYRIPKGIDAESIDEETCQQIIKENPPTGKRKGRTKKGS</sequence>
<proteinExistence type="predicted"/>
<accession>A0A382MU54</accession>
<feature type="compositionally biased region" description="Basic residues" evidence="1">
    <location>
        <begin position="59"/>
        <end position="69"/>
    </location>
</feature>
<dbReference type="EMBL" id="UINC01095507">
    <property type="protein sequence ID" value="SVC51645.1"/>
    <property type="molecule type" value="Genomic_DNA"/>
</dbReference>
<evidence type="ECO:0000313" key="2">
    <source>
        <dbReference type="EMBL" id="SVC51645.1"/>
    </source>
</evidence>
<evidence type="ECO:0000256" key="1">
    <source>
        <dbReference type="SAM" id="MobiDB-lite"/>
    </source>
</evidence>
<dbReference type="AlphaFoldDB" id="A0A382MU54"/>
<name>A0A382MU54_9ZZZZ</name>
<feature type="non-terminal residue" evidence="2">
    <location>
        <position position="1"/>
    </location>
</feature>
<dbReference type="InterPro" id="IPR025589">
    <property type="entry name" value="Toprim_C_rpt"/>
</dbReference>